<feature type="domain" description="DUF4037" evidence="1">
    <location>
        <begin position="110"/>
        <end position="207"/>
    </location>
</feature>
<organism evidence="2 3">
    <name type="scientific">candidate division TA06 bacterium</name>
    <dbReference type="NCBI Taxonomy" id="2250710"/>
    <lineage>
        <taxon>Bacteria</taxon>
        <taxon>Bacteria division TA06</taxon>
    </lineage>
</organism>
<dbReference type="EMBL" id="SOJN01000110">
    <property type="protein sequence ID" value="TET44753.1"/>
    <property type="molecule type" value="Genomic_DNA"/>
</dbReference>
<dbReference type="InterPro" id="IPR025117">
    <property type="entry name" value="DUF4037"/>
</dbReference>
<accession>A0A523UQE2</accession>
<comment type="caution">
    <text evidence="2">The sequence shown here is derived from an EMBL/GenBank/DDBJ whole genome shotgun (WGS) entry which is preliminary data.</text>
</comment>
<dbReference type="Proteomes" id="UP000315525">
    <property type="component" value="Unassembled WGS sequence"/>
</dbReference>
<reference evidence="2 3" key="1">
    <citation type="submission" date="2019-03" db="EMBL/GenBank/DDBJ databases">
        <title>Metabolic potential of uncultured bacteria and archaea associated with petroleum seepage in deep-sea sediments.</title>
        <authorList>
            <person name="Dong X."/>
            <person name="Hubert C."/>
        </authorList>
    </citation>
    <scope>NUCLEOTIDE SEQUENCE [LARGE SCALE GENOMIC DNA]</scope>
    <source>
        <strain evidence="2">E44_bin18</strain>
    </source>
</reference>
<gene>
    <name evidence="2" type="ORF">E3J62_09445</name>
</gene>
<evidence type="ECO:0000313" key="3">
    <source>
        <dbReference type="Proteomes" id="UP000315525"/>
    </source>
</evidence>
<evidence type="ECO:0000259" key="1">
    <source>
        <dbReference type="Pfam" id="PF13228"/>
    </source>
</evidence>
<protein>
    <submittedName>
        <fullName evidence="2">DUF4037 domain-containing protein</fullName>
    </submittedName>
</protein>
<name>A0A523UQE2_UNCT6</name>
<dbReference type="Pfam" id="PF13228">
    <property type="entry name" value="DUF4037"/>
    <property type="match status" value="1"/>
</dbReference>
<sequence>MQKDIKDYFEQTITPLIAEKYPKLASEMSILIPGSYGLGIADEFSDLDAVIYLDDPLWQTHGGQLQLMLEHCPHSFAKTVGHPEICVHPSWWLLNGHYKEFLENKADLPWEKVSIEDLYELQENLVLRDPHNIFDRLRHATAPERFPDWLWKKLLILGLKKLDDDLVEYQQVVRRHRMLESHTMLARVLEDLLHLGFILNKRYYPWQIHLQWAFGKLPVLASRVLLDLEIVISSPDWDKKLVSIRAIRDIYEEYIRQKKVLTPEILKDLLWAVRAEAWSNPHWYDRVTKCRQKAKEAGYDSSYGWVWSLWGWVEHQGQTKDNDKAVDHGRRNQE</sequence>
<proteinExistence type="predicted"/>
<evidence type="ECO:0000313" key="2">
    <source>
        <dbReference type="EMBL" id="TET44753.1"/>
    </source>
</evidence>
<dbReference type="AlphaFoldDB" id="A0A523UQE2"/>